<gene>
    <name evidence="7" type="ORF">ACG01O_06565</name>
</gene>
<dbReference type="SMART" id="SM00267">
    <property type="entry name" value="GGDEF"/>
    <property type="match status" value="1"/>
</dbReference>
<dbReference type="InterPro" id="IPR043128">
    <property type="entry name" value="Rev_trsase/Diguanyl_cyclase"/>
</dbReference>
<dbReference type="SMART" id="SM00448">
    <property type="entry name" value="REC"/>
    <property type="match status" value="1"/>
</dbReference>
<dbReference type="Pfam" id="PF00072">
    <property type="entry name" value="Response_reg"/>
    <property type="match status" value="1"/>
</dbReference>
<comment type="catalytic activity">
    <reaction evidence="2">
        <text>2 GTP = 3',3'-c-di-GMP + 2 diphosphate</text>
        <dbReference type="Rhea" id="RHEA:24898"/>
        <dbReference type="ChEBI" id="CHEBI:33019"/>
        <dbReference type="ChEBI" id="CHEBI:37565"/>
        <dbReference type="ChEBI" id="CHEBI:58805"/>
        <dbReference type="EC" id="2.7.7.65"/>
    </reaction>
</comment>
<evidence type="ECO:0000313" key="7">
    <source>
        <dbReference type="EMBL" id="MFG6466262.1"/>
    </source>
</evidence>
<dbReference type="RefSeq" id="WP_394382648.1">
    <property type="nucleotide sequence ID" value="NZ_JBIGIB010000002.1"/>
</dbReference>
<dbReference type="InterPro" id="IPR001789">
    <property type="entry name" value="Sig_transdc_resp-reg_receiver"/>
</dbReference>
<evidence type="ECO:0000256" key="4">
    <source>
        <dbReference type="SAM" id="MobiDB-lite"/>
    </source>
</evidence>
<dbReference type="SUPFAM" id="SSF55073">
    <property type="entry name" value="Nucleotide cyclase"/>
    <property type="match status" value="1"/>
</dbReference>
<dbReference type="InterPro" id="IPR011006">
    <property type="entry name" value="CheY-like_superfamily"/>
</dbReference>
<dbReference type="InterPro" id="IPR000160">
    <property type="entry name" value="GGDEF_dom"/>
</dbReference>
<feature type="compositionally biased region" description="Basic and acidic residues" evidence="4">
    <location>
        <begin position="296"/>
        <end position="306"/>
    </location>
</feature>
<dbReference type="SUPFAM" id="SSF52172">
    <property type="entry name" value="CheY-like"/>
    <property type="match status" value="1"/>
</dbReference>
<evidence type="ECO:0000259" key="5">
    <source>
        <dbReference type="PROSITE" id="PS50110"/>
    </source>
</evidence>
<dbReference type="Gene3D" id="3.30.70.270">
    <property type="match status" value="1"/>
</dbReference>
<dbReference type="GO" id="GO:0052621">
    <property type="term" value="F:diguanylate cyclase activity"/>
    <property type="evidence" value="ECO:0007669"/>
    <property type="project" value="UniProtKB-EC"/>
</dbReference>
<dbReference type="EC" id="2.7.7.65" evidence="1"/>
<reference evidence="7 8" key="1">
    <citation type="submission" date="2024-08" db="EMBL/GenBank/DDBJ databases">
        <authorList>
            <person name="Lu H."/>
        </authorList>
    </citation>
    <scope>NUCLEOTIDE SEQUENCE [LARGE SCALE GENOMIC DNA]</scope>
    <source>
        <strain evidence="7 8">BYS87W</strain>
    </source>
</reference>
<dbReference type="Gene3D" id="3.40.50.2300">
    <property type="match status" value="1"/>
</dbReference>
<feature type="domain" description="GGDEF" evidence="6">
    <location>
        <begin position="163"/>
        <end position="306"/>
    </location>
</feature>
<keyword evidence="7" id="KW-0808">Transferase</keyword>
<dbReference type="CDD" id="cd01949">
    <property type="entry name" value="GGDEF"/>
    <property type="match status" value="1"/>
</dbReference>
<dbReference type="Proteomes" id="UP001606303">
    <property type="component" value="Unassembled WGS sequence"/>
</dbReference>
<feature type="region of interest" description="Disordered" evidence="4">
    <location>
        <begin position="294"/>
        <end position="337"/>
    </location>
</feature>
<dbReference type="InterPro" id="IPR029787">
    <property type="entry name" value="Nucleotide_cyclase"/>
</dbReference>
<proteinExistence type="predicted"/>
<dbReference type="PANTHER" id="PTHR45138">
    <property type="entry name" value="REGULATORY COMPONENTS OF SENSORY TRANSDUCTION SYSTEM"/>
    <property type="match status" value="1"/>
</dbReference>
<dbReference type="Pfam" id="PF00990">
    <property type="entry name" value="GGDEF"/>
    <property type="match status" value="1"/>
</dbReference>
<dbReference type="EMBL" id="JBIGIB010000002">
    <property type="protein sequence ID" value="MFG6466262.1"/>
    <property type="molecule type" value="Genomic_DNA"/>
</dbReference>
<evidence type="ECO:0000256" key="1">
    <source>
        <dbReference type="ARBA" id="ARBA00012528"/>
    </source>
</evidence>
<evidence type="ECO:0000256" key="3">
    <source>
        <dbReference type="PROSITE-ProRule" id="PRU00169"/>
    </source>
</evidence>
<feature type="modified residue" description="4-aspartylphosphate" evidence="3">
    <location>
        <position position="53"/>
    </location>
</feature>
<dbReference type="InterPro" id="IPR050469">
    <property type="entry name" value="Diguanylate_Cyclase"/>
</dbReference>
<accession>A0ABW7GWP3</accession>
<evidence type="ECO:0000313" key="8">
    <source>
        <dbReference type="Proteomes" id="UP001606303"/>
    </source>
</evidence>
<dbReference type="PROSITE" id="PS50887">
    <property type="entry name" value="GGDEF"/>
    <property type="match status" value="1"/>
</dbReference>
<dbReference type="PROSITE" id="PS50110">
    <property type="entry name" value="RESPONSE_REGULATORY"/>
    <property type="match status" value="1"/>
</dbReference>
<organism evidence="7 8">
    <name type="scientific">Pelomonas baiyunensis</name>
    <dbReference type="NCBI Taxonomy" id="3299026"/>
    <lineage>
        <taxon>Bacteria</taxon>
        <taxon>Pseudomonadati</taxon>
        <taxon>Pseudomonadota</taxon>
        <taxon>Betaproteobacteria</taxon>
        <taxon>Burkholderiales</taxon>
        <taxon>Sphaerotilaceae</taxon>
        <taxon>Roseateles</taxon>
    </lineage>
</organism>
<feature type="domain" description="Response regulatory" evidence="5">
    <location>
        <begin position="5"/>
        <end position="120"/>
    </location>
</feature>
<protein>
    <recommendedName>
        <fullName evidence="1">diguanylate cyclase</fullName>
        <ecNumber evidence="1">2.7.7.65</ecNumber>
    </recommendedName>
</protein>
<evidence type="ECO:0000259" key="6">
    <source>
        <dbReference type="PROSITE" id="PS50887"/>
    </source>
</evidence>
<sequence>MNAPELLLVDDDPGMIQVMAGALKGMGRIRFAMDGHQALAKVHEHVPDLVLLDGDLPDISGFEVCRRMKADPALADVPVIFVTGYLEPADELRGLEAGASDFITKPISEPLLVARVRTQLRVKALTDTLRAVAATDGLTGQANRRSFDEALQREWARANRTGQPLALLMMDVDHFKAYNDHYGHPAGDDCLRRVADAASDSLRRPTDVLARYGGEEFVVLLPNTDGSGAEDVAARIQSRLRDAALPHATSQTADHVTVSVGIAVYPPRSAGPAAPGLAPERLTQAADEALYAAKQAGRDRTWRQDILDAQPSPAAPGGCPLPSTDSPATRDAQGSAA</sequence>
<keyword evidence="3" id="KW-0597">Phosphoprotein</keyword>
<keyword evidence="8" id="KW-1185">Reference proteome</keyword>
<name>A0ABW7GWP3_9BURK</name>
<evidence type="ECO:0000256" key="2">
    <source>
        <dbReference type="ARBA" id="ARBA00034247"/>
    </source>
</evidence>
<dbReference type="PANTHER" id="PTHR45138:SF9">
    <property type="entry name" value="DIGUANYLATE CYCLASE DGCM-RELATED"/>
    <property type="match status" value="1"/>
</dbReference>
<dbReference type="NCBIfam" id="TIGR00254">
    <property type="entry name" value="GGDEF"/>
    <property type="match status" value="1"/>
</dbReference>
<comment type="caution">
    <text evidence="7">The sequence shown here is derived from an EMBL/GenBank/DDBJ whole genome shotgun (WGS) entry which is preliminary data.</text>
</comment>
<keyword evidence="7" id="KW-0548">Nucleotidyltransferase</keyword>